<keyword evidence="1" id="KW-0489">Methyltransferase</keyword>
<dbReference type="EMBL" id="FPHX01000014">
    <property type="protein sequence ID" value="SFV83843.1"/>
    <property type="molecule type" value="Genomic_DNA"/>
</dbReference>
<name>A0A1W1DQP2_9ZZZZ</name>
<dbReference type="GO" id="GO:0046677">
    <property type="term" value="P:response to antibiotic"/>
    <property type="evidence" value="ECO:0007669"/>
    <property type="project" value="InterPro"/>
</dbReference>
<gene>
    <name evidence="1" type="ORF">MNB_SUP05-9-1140</name>
</gene>
<dbReference type="GO" id="GO:0032259">
    <property type="term" value="P:methylation"/>
    <property type="evidence" value="ECO:0007669"/>
    <property type="project" value="UniProtKB-KW"/>
</dbReference>
<dbReference type="SUPFAM" id="SSF159501">
    <property type="entry name" value="EreA/ChaN-like"/>
    <property type="match status" value="1"/>
</dbReference>
<dbReference type="InterPro" id="IPR052036">
    <property type="entry name" value="Hydrolase/PRTase-associated"/>
</dbReference>
<organism evidence="1">
    <name type="scientific">hydrothermal vent metagenome</name>
    <dbReference type="NCBI Taxonomy" id="652676"/>
    <lineage>
        <taxon>unclassified sequences</taxon>
        <taxon>metagenomes</taxon>
        <taxon>ecological metagenomes</taxon>
    </lineage>
</organism>
<evidence type="ECO:0000313" key="1">
    <source>
        <dbReference type="EMBL" id="SFV83843.1"/>
    </source>
</evidence>
<keyword evidence="1" id="KW-0808">Transferase</keyword>
<dbReference type="Gene3D" id="3.40.1660.10">
    <property type="entry name" value="EreA-like (biosynthetic domain)"/>
    <property type="match status" value="1"/>
</dbReference>
<dbReference type="InterPro" id="IPR007815">
    <property type="entry name" value="Emycin_Estase"/>
</dbReference>
<protein>
    <submittedName>
        <fullName evidence="1">Protein-L-isoaspartate O-methyltransferase</fullName>
        <ecNumber evidence="1">2.1.1.77</ecNumber>
    </submittedName>
</protein>
<dbReference type="GO" id="GO:0004719">
    <property type="term" value="F:protein-L-isoaspartate (D-aspartate) O-methyltransferase activity"/>
    <property type="evidence" value="ECO:0007669"/>
    <property type="project" value="UniProtKB-EC"/>
</dbReference>
<dbReference type="CDD" id="cd14728">
    <property type="entry name" value="Ere-like"/>
    <property type="match status" value="1"/>
</dbReference>
<accession>A0A1W1DQP2</accession>
<dbReference type="PANTHER" id="PTHR31299:SF0">
    <property type="entry name" value="ESTERASE, PUTATIVE (AFU_ORTHOLOGUE AFUA_1G05850)-RELATED"/>
    <property type="match status" value="1"/>
</dbReference>
<sequence>MYHDEIQNKLQCFARYDRNEWAYAEAVSREGFSCQQGLIEVSNLLRTLVTTNNAFRDNDFFQAEQNALIVKNAEDYYRLAIGDDLTSWNSRVQHMWLSVKRLLYFYGANSKGIVWAHNTHVGDSRATPMYSQGVVNIGSLSRYELGRWRVFVVGFSTNEGQVLAGNSWGSTVEKMQIPSGVKGSYEDILSKLKLHNFYLLFDHKDRKNPWLNQYRKHRAIGVVYNPKNDALDNYVPSILPQRYDAFIFIRRTNPLELIE</sequence>
<dbReference type="PANTHER" id="PTHR31299">
    <property type="entry name" value="ESTERASE, PUTATIVE (AFU_ORTHOLOGUE AFUA_1G05850)-RELATED"/>
    <property type="match status" value="1"/>
</dbReference>
<proteinExistence type="predicted"/>
<dbReference type="EC" id="2.1.1.77" evidence="1"/>
<reference evidence="1" key="1">
    <citation type="submission" date="2016-10" db="EMBL/GenBank/DDBJ databases">
        <authorList>
            <person name="de Groot N.N."/>
        </authorList>
    </citation>
    <scope>NUCLEOTIDE SEQUENCE</scope>
</reference>
<dbReference type="Pfam" id="PF05139">
    <property type="entry name" value="Erythro_esteras"/>
    <property type="match status" value="1"/>
</dbReference>
<dbReference type="AlphaFoldDB" id="A0A1W1DQP2"/>